<reference evidence="4 5" key="1">
    <citation type="submission" date="2019-09" db="EMBL/GenBank/DDBJ databases">
        <title>Bird 10,000 Genomes (B10K) Project - Family phase.</title>
        <authorList>
            <person name="Zhang G."/>
        </authorList>
    </citation>
    <scope>NUCLEOTIDE SEQUENCE [LARGE SCALE GENOMIC DNA]</scope>
    <source>
        <strain evidence="4">B10K-CU-031-12</strain>
        <tissue evidence="4">Muscle</tissue>
    </source>
</reference>
<proteinExistence type="inferred from homology"/>
<dbReference type="AlphaFoldDB" id="A0A7K8RYS0"/>
<feature type="compositionally biased region" description="Polar residues" evidence="3">
    <location>
        <begin position="409"/>
        <end position="433"/>
    </location>
</feature>
<feature type="non-terminal residue" evidence="4">
    <location>
        <position position="572"/>
    </location>
</feature>
<feature type="compositionally biased region" description="Basic and acidic residues" evidence="3">
    <location>
        <begin position="562"/>
        <end position="572"/>
    </location>
</feature>
<feature type="compositionally biased region" description="Low complexity" evidence="3">
    <location>
        <begin position="331"/>
        <end position="340"/>
    </location>
</feature>
<gene>
    <name evidence="4" type="primary">Slain2</name>
    <name evidence="4" type="ORF">RHOROS_R05396</name>
</gene>
<evidence type="ECO:0000256" key="1">
    <source>
        <dbReference type="ARBA" id="ARBA00006652"/>
    </source>
</evidence>
<feature type="compositionally biased region" description="Low complexity" evidence="3">
    <location>
        <begin position="350"/>
        <end position="364"/>
    </location>
</feature>
<keyword evidence="5" id="KW-1185">Reference proteome</keyword>
<feature type="compositionally biased region" description="Acidic residues" evidence="3">
    <location>
        <begin position="311"/>
        <end position="323"/>
    </location>
</feature>
<name>A0A7K8RYS0_9PASS</name>
<keyword evidence="2" id="KW-0175">Coiled coil</keyword>
<organism evidence="4 5">
    <name type="scientific">Rhodinocichla rosea</name>
    <dbReference type="NCBI Taxonomy" id="58203"/>
    <lineage>
        <taxon>Eukaryota</taxon>
        <taxon>Metazoa</taxon>
        <taxon>Chordata</taxon>
        <taxon>Craniata</taxon>
        <taxon>Vertebrata</taxon>
        <taxon>Euteleostomi</taxon>
        <taxon>Archelosauria</taxon>
        <taxon>Archosauria</taxon>
        <taxon>Dinosauria</taxon>
        <taxon>Saurischia</taxon>
        <taxon>Theropoda</taxon>
        <taxon>Coelurosauria</taxon>
        <taxon>Aves</taxon>
        <taxon>Neognathae</taxon>
        <taxon>Neoaves</taxon>
        <taxon>Telluraves</taxon>
        <taxon>Australaves</taxon>
        <taxon>Passeriformes</taxon>
        <taxon>Thraupidae</taxon>
        <taxon>Rhodinocichla</taxon>
    </lineage>
</organism>
<dbReference type="PANTHER" id="PTHR22406:SF4">
    <property type="entry name" value="SLAIN MOTIF-CONTAINING PROTEIN 2"/>
    <property type="match status" value="1"/>
</dbReference>
<dbReference type="GO" id="GO:0035371">
    <property type="term" value="C:microtubule plus-end"/>
    <property type="evidence" value="ECO:0007669"/>
    <property type="project" value="TreeGrafter"/>
</dbReference>
<comment type="similarity">
    <text evidence="1">Belongs to the SLAIN motif-containing family.</text>
</comment>
<dbReference type="GO" id="GO:0031116">
    <property type="term" value="P:positive regulation of microtubule polymerization"/>
    <property type="evidence" value="ECO:0007669"/>
    <property type="project" value="TreeGrafter"/>
</dbReference>
<feature type="compositionally biased region" description="Polar residues" evidence="3">
    <location>
        <begin position="242"/>
        <end position="251"/>
    </location>
</feature>
<dbReference type="Proteomes" id="UP000574210">
    <property type="component" value="Unassembled WGS sequence"/>
</dbReference>
<dbReference type="PANTHER" id="PTHR22406">
    <property type="entry name" value="NASCENT POLYPEPTIDE-ASSOCIATED COMPLEX SUBUNIT ALPHA, MUSCLE-SPECIFIC FORM"/>
    <property type="match status" value="1"/>
</dbReference>
<accession>A0A7K8RYS0</accession>
<evidence type="ECO:0000313" key="4">
    <source>
        <dbReference type="EMBL" id="NXF22344.1"/>
    </source>
</evidence>
<sequence>AAAMEDVGSGVNADAEVRKLQELVKKLEKQNEQLRSRHGALPAAPASPKRLPSAGPSSPPPAVSPSPDSRCLSPRAGARRSLSEEPGGGDGGSGGNGLLDDAAVLRPEELERLAGCNEDETGWLYTSPKKKQNPLQKSVSPLVWCRQVLDYPSPDVECAKKSLIHKLEQTMSALKRQSLYSNPFSAVSYASSYSPNTGSPYSSGFNSPSSTPVKSALVKQLIPPGTSGHLKISGDRNPPLSPQSSLDSELSASEMDEDSIGSNYKLNDVTDVQILARMQEESLRQEYAATASRRSSGSSCNSTRRGTFSDQELDAQSLEDEEDGTHHTVHPAVSRFSPSPRSSPWPSPKQSPRNSPRSRSPARSIEYSRVSPQPMISRLQQPRLSLQGHPTDLQTSNVKSEEKLRRSLPNLSRTSNIQAESVKNSRSDSNFQVPNGGIPRIQPQASAIPSSSKFRSPAAPSPLALRQPVKAFSTHGPGSAASPEAAQLTHSSSSPGPLAAQSSGLPSPASSINSTTLTRPAGMRSGLPRPSAPSTGGIPVPRSKLAQPVRRSLPTPKTYGNVKDESWKDGCY</sequence>
<evidence type="ECO:0000256" key="3">
    <source>
        <dbReference type="SAM" id="MobiDB-lite"/>
    </source>
</evidence>
<dbReference type="GO" id="GO:0031122">
    <property type="term" value="P:cytoplasmic microtubule organization"/>
    <property type="evidence" value="ECO:0007669"/>
    <property type="project" value="TreeGrafter"/>
</dbReference>
<dbReference type="Pfam" id="PF15301">
    <property type="entry name" value="SLAIN"/>
    <property type="match status" value="1"/>
</dbReference>
<feature type="compositionally biased region" description="Polar residues" evidence="3">
    <location>
        <begin position="443"/>
        <end position="454"/>
    </location>
</feature>
<feature type="compositionally biased region" description="Polar residues" evidence="3">
    <location>
        <begin position="488"/>
        <end position="518"/>
    </location>
</feature>
<evidence type="ECO:0000313" key="5">
    <source>
        <dbReference type="Proteomes" id="UP000574210"/>
    </source>
</evidence>
<feature type="compositionally biased region" description="Low complexity" evidence="3">
    <location>
        <begin position="288"/>
        <end position="306"/>
    </location>
</feature>
<feature type="region of interest" description="Disordered" evidence="3">
    <location>
        <begin position="224"/>
        <end position="264"/>
    </location>
</feature>
<protein>
    <submittedName>
        <fullName evidence="4">SLAI2 protein</fullName>
    </submittedName>
</protein>
<feature type="compositionally biased region" description="Gly residues" evidence="3">
    <location>
        <begin position="86"/>
        <end position="97"/>
    </location>
</feature>
<dbReference type="GO" id="GO:0007020">
    <property type="term" value="P:microtubule nucleation"/>
    <property type="evidence" value="ECO:0007669"/>
    <property type="project" value="TreeGrafter"/>
</dbReference>
<dbReference type="InterPro" id="IPR026179">
    <property type="entry name" value="Slain"/>
</dbReference>
<evidence type="ECO:0000256" key="2">
    <source>
        <dbReference type="ARBA" id="ARBA00023054"/>
    </source>
</evidence>
<feature type="non-terminal residue" evidence="4">
    <location>
        <position position="1"/>
    </location>
</feature>
<feature type="region of interest" description="Disordered" evidence="3">
    <location>
        <begin position="28"/>
        <end position="137"/>
    </location>
</feature>
<comment type="caution">
    <text evidence="4">The sequence shown here is derived from an EMBL/GenBank/DDBJ whole genome shotgun (WGS) entry which is preliminary data.</text>
</comment>
<dbReference type="EMBL" id="VWYZ01000212">
    <property type="protein sequence ID" value="NXF22344.1"/>
    <property type="molecule type" value="Genomic_DNA"/>
</dbReference>
<feature type="region of interest" description="Disordered" evidence="3">
    <location>
        <begin position="286"/>
        <end position="572"/>
    </location>
</feature>